<feature type="transmembrane region" description="Helical" evidence="12">
    <location>
        <begin position="65"/>
        <end position="84"/>
    </location>
</feature>
<feature type="transmembrane region" description="Helical" evidence="12">
    <location>
        <begin position="90"/>
        <end position="112"/>
    </location>
</feature>
<dbReference type="PANTHER" id="PTHR32196">
    <property type="entry name" value="ABC TRANSPORTER PERMEASE PROTEIN YPHD-RELATED-RELATED"/>
    <property type="match status" value="1"/>
</dbReference>
<dbReference type="Proteomes" id="UP000650477">
    <property type="component" value="Unassembled WGS sequence"/>
</dbReference>
<evidence type="ECO:0000256" key="6">
    <source>
        <dbReference type="ARBA" id="ARBA00022519"/>
    </source>
</evidence>
<comment type="similarity">
    <text evidence="2">Belongs to the binding-protein-dependent transport system permease family. AraH/RbsC subfamily.</text>
</comment>
<keyword evidence="8 12" id="KW-1133">Transmembrane helix</keyword>
<accession>A0A0A5SM09</accession>
<dbReference type="GeneID" id="93360599"/>
<comment type="subcellular location">
    <subcellularLocation>
        <location evidence="1">Cell inner membrane</location>
        <topology evidence="1">Multi-pass membrane protein</topology>
    </subcellularLocation>
</comment>
<keyword evidence="5" id="KW-1003">Cell membrane</keyword>
<evidence type="ECO:0000256" key="2">
    <source>
        <dbReference type="ARBA" id="ARBA00007942"/>
    </source>
</evidence>
<evidence type="ECO:0000256" key="10">
    <source>
        <dbReference type="ARBA" id="ARBA00025439"/>
    </source>
</evidence>
<keyword evidence="9 12" id="KW-0472">Membrane</keyword>
<comment type="function">
    <text evidence="10">Part of the ABC transporter complex LsrABCD involved in autoinducer 2 (AI-2) import. Probably responsible for the translocation of the substrate across the membrane.</text>
</comment>
<dbReference type="InterPro" id="IPR001851">
    <property type="entry name" value="ABC_transp_permease"/>
</dbReference>
<dbReference type="GO" id="GO:0022857">
    <property type="term" value="F:transmembrane transporter activity"/>
    <property type="evidence" value="ECO:0007669"/>
    <property type="project" value="InterPro"/>
</dbReference>
<evidence type="ECO:0000256" key="8">
    <source>
        <dbReference type="ARBA" id="ARBA00022989"/>
    </source>
</evidence>
<dbReference type="NCBIfam" id="NF011612">
    <property type="entry name" value="PRK15038.1"/>
    <property type="match status" value="1"/>
</dbReference>
<keyword evidence="7 12" id="KW-0812">Transmembrane</keyword>
<dbReference type="Proteomes" id="UP000865968">
    <property type="component" value="Unassembled WGS sequence"/>
</dbReference>
<evidence type="ECO:0000313" key="14">
    <source>
        <dbReference type="EMBL" id="KJF77557.1"/>
    </source>
</evidence>
<evidence type="ECO:0000313" key="15">
    <source>
        <dbReference type="EMBL" id="MBE8613122.1"/>
    </source>
</evidence>
<dbReference type="RefSeq" id="WP_004237496.1">
    <property type="nucleotide sequence ID" value="NZ_ABGYJJ040000001.1"/>
</dbReference>
<sequence>MSITKRYGWEIALALLIVLEILLFGMGNPRLLDVNVLLFSTSDFICIGLVALPLTLVIVSGGMDISFGSTIGLTAIVLGILNQAGVPMIAAIPLTLLTGALCGLINALLILFTGVNPLVITLGTMYLFGGCALLLSGLSGATGFEGIGGFPAAFTDFANLDLLGIPLPLIIFVLCVLVFWFYLHRTHPGRNVFLIGQNARVARYSAFPVTRTICLLYAMVGVSAALASVILVSYFGSARADLGASFLMPAITAVVLGGANIYGGSGSVLGTALAVLLIGFLQQGLQMIGVPNQVSSALSGALLIVAVVGRSVSLHRHHILGWWARKRNRQFVSE</sequence>
<dbReference type="Proteomes" id="UP000032582">
    <property type="component" value="Unassembled WGS sequence"/>
</dbReference>
<feature type="transmembrane region" description="Helical" evidence="12">
    <location>
        <begin position="162"/>
        <end position="183"/>
    </location>
</feature>
<feature type="transmembrane region" description="Helical" evidence="12">
    <location>
        <begin position="213"/>
        <end position="236"/>
    </location>
</feature>
<evidence type="ECO:0000256" key="5">
    <source>
        <dbReference type="ARBA" id="ARBA00022475"/>
    </source>
</evidence>
<evidence type="ECO:0000256" key="11">
    <source>
        <dbReference type="ARBA" id="ARBA00039381"/>
    </source>
</evidence>
<gene>
    <name evidence="13" type="primary">lsrD</name>
    <name evidence="15" type="ORF">CYG68_12000</name>
    <name evidence="13" type="ORF">I8608_000545</name>
    <name evidence="14" type="ORF">UA45_11990</name>
</gene>
<reference evidence="13" key="3">
    <citation type="journal article" date="2018" name="Genome Biol.">
        <title>SKESA: strategic k-mer extension for scrupulous assemblies.</title>
        <authorList>
            <person name="Souvorov A."/>
            <person name="Agarwala R."/>
            <person name="Lipman D.J."/>
        </authorList>
    </citation>
    <scope>NUCLEOTIDE SEQUENCE</scope>
    <source>
        <strain evidence="13">Morganella morganii ARLG-3209</strain>
    </source>
</reference>
<reference evidence="15" key="2">
    <citation type="submission" date="2017-12" db="EMBL/GenBank/DDBJ databases">
        <title>Genome sequencing and analysis.</title>
        <authorList>
            <person name="Huang Y.-T."/>
        </authorList>
    </citation>
    <scope>NUCLEOTIDE SEQUENCE</scope>
    <source>
        <strain evidence="15">VGH116</strain>
    </source>
</reference>
<evidence type="ECO:0000256" key="9">
    <source>
        <dbReference type="ARBA" id="ARBA00023136"/>
    </source>
</evidence>
<name>A0A0A5SM09_MORMO</name>
<keyword evidence="4" id="KW-0813">Transport</keyword>
<dbReference type="GO" id="GO:0005886">
    <property type="term" value="C:plasma membrane"/>
    <property type="evidence" value="ECO:0007669"/>
    <property type="project" value="UniProtKB-SubCell"/>
</dbReference>
<dbReference type="Pfam" id="PF02653">
    <property type="entry name" value="BPD_transp_2"/>
    <property type="match status" value="1"/>
</dbReference>
<evidence type="ECO:0000256" key="4">
    <source>
        <dbReference type="ARBA" id="ARBA00022448"/>
    </source>
</evidence>
<dbReference type="EMBL" id="PKLF01000010">
    <property type="protein sequence ID" value="MBE8613122.1"/>
    <property type="molecule type" value="Genomic_DNA"/>
</dbReference>
<evidence type="ECO:0000256" key="12">
    <source>
        <dbReference type="SAM" id="Phobius"/>
    </source>
</evidence>
<evidence type="ECO:0000256" key="3">
    <source>
        <dbReference type="ARBA" id="ARBA00011262"/>
    </source>
</evidence>
<dbReference type="CDD" id="cd06579">
    <property type="entry name" value="TM_PBP1_transp_AraH_like"/>
    <property type="match status" value="1"/>
</dbReference>
<feature type="transmembrane region" description="Helical" evidence="12">
    <location>
        <begin position="242"/>
        <end position="262"/>
    </location>
</feature>
<comment type="subunit">
    <text evidence="3">The complex is composed of two ATP-binding proteins (LsrA), two transmembrane proteins (LsrC and LsrD) and a solute-binding protein (LsrB).</text>
</comment>
<dbReference type="PANTHER" id="PTHR32196:SF71">
    <property type="entry name" value="AUTOINDUCER 2 IMPORT SYSTEM PERMEASE PROTEIN LSRD"/>
    <property type="match status" value="1"/>
</dbReference>
<feature type="transmembrane region" description="Helical" evidence="12">
    <location>
        <begin position="119"/>
        <end position="142"/>
    </location>
</feature>
<dbReference type="PATRIC" id="fig|582.24.peg.3772"/>
<evidence type="ECO:0000256" key="7">
    <source>
        <dbReference type="ARBA" id="ARBA00022692"/>
    </source>
</evidence>
<dbReference type="AlphaFoldDB" id="A0A0A5SM09"/>
<comment type="caution">
    <text evidence="14">The sequence shown here is derived from an EMBL/GenBank/DDBJ whole genome shotgun (WGS) entry which is preliminary data.</text>
</comment>
<feature type="transmembrane region" description="Helical" evidence="12">
    <location>
        <begin position="7"/>
        <end position="25"/>
    </location>
</feature>
<dbReference type="EMBL" id="DACSWI010000001">
    <property type="protein sequence ID" value="HAT3807746.1"/>
    <property type="molecule type" value="Genomic_DNA"/>
</dbReference>
<dbReference type="EMBL" id="JZSH01000131">
    <property type="protein sequence ID" value="KJF77557.1"/>
    <property type="molecule type" value="Genomic_DNA"/>
</dbReference>
<protein>
    <recommendedName>
        <fullName evidence="11">Autoinducer 2 import system permease protein LsrD</fullName>
    </recommendedName>
</protein>
<feature type="transmembrane region" description="Helical" evidence="12">
    <location>
        <begin position="37"/>
        <end position="58"/>
    </location>
</feature>
<keyword evidence="6" id="KW-0997">Cell inner membrane</keyword>
<evidence type="ECO:0000313" key="16">
    <source>
        <dbReference type="Proteomes" id="UP000032582"/>
    </source>
</evidence>
<organism evidence="14 16">
    <name type="scientific">Morganella morganii</name>
    <name type="common">Proteus morganii</name>
    <dbReference type="NCBI Taxonomy" id="582"/>
    <lineage>
        <taxon>Bacteria</taxon>
        <taxon>Pseudomonadati</taxon>
        <taxon>Pseudomonadota</taxon>
        <taxon>Gammaproteobacteria</taxon>
        <taxon>Enterobacterales</taxon>
        <taxon>Morganellaceae</taxon>
        <taxon>Morganella</taxon>
    </lineage>
</organism>
<evidence type="ECO:0000313" key="13">
    <source>
        <dbReference type="EMBL" id="HAT3807746.1"/>
    </source>
</evidence>
<reference evidence="13" key="4">
    <citation type="submission" date="2020-10" db="EMBL/GenBank/DDBJ databases">
        <authorList>
            <consortium name="NCBI Pathogen Detection Project"/>
        </authorList>
    </citation>
    <scope>NUCLEOTIDE SEQUENCE</scope>
    <source>
        <strain evidence="13">Morganella morganii ARLG-3209</strain>
    </source>
</reference>
<evidence type="ECO:0000256" key="1">
    <source>
        <dbReference type="ARBA" id="ARBA00004429"/>
    </source>
</evidence>
<proteinExistence type="inferred from homology"/>
<feature type="transmembrane region" description="Helical" evidence="12">
    <location>
        <begin position="294"/>
        <end position="312"/>
    </location>
</feature>
<reference evidence="14 16" key="1">
    <citation type="submission" date="2015-02" db="EMBL/GenBank/DDBJ databases">
        <title>Whole genome shotgun sequencing of cultured foodborne pathogen.</title>
        <authorList>
            <person name="Timme R."/>
            <person name="Allard M.W."/>
            <person name="Strain E."/>
            <person name="Evans P.S."/>
            <person name="Brown E."/>
        </authorList>
    </citation>
    <scope>NUCLEOTIDE SEQUENCE [LARGE SCALE GENOMIC DNA]</scope>
    <source>
        <strain evidence="14 16">GCSL-TSO-24</strain>
    </source>
</reference>